<evidence type="ECO:0000313" key="2">
    <source>
        <dbReference type="Proteomes" id="UP001438707"/>
    </source>
</evidence>
<gene>
    <name evidence="1" type="ORF">WJX74_004032</name>
</gene>
<keyword evidence="2" id="KW-1185">Reference proteome</keyword>
<accession>A0AAW1RWI4</accession>
<proteinExistence type="predicted"/>
<dbReference type="EMBL" id="JALJOS010000006">
    <property type="protein sequence ID" value="KAK9837741.1"/>
    <property type="molecule type" value="Genomic_DNA"/>
</dbReference>
<reference evidence="1 2" key="1">
    <citation type="journal article" date="2024" name="Nat. Commun.">
        <title>Phylogenomics reveals the evolutionary origins of lichenization in chlorophyte algae.</title>
        <authorList>
            <person name="Puginier C."/>
            <person name="Libourel C."/>
            <person name="Otte J."/>
            <person name="Skaloud P."/>
            <person name="Haon M."/>
            <person name="Grisel S."/>
            <person name="Petersen M."/>
            <person name="Berrin J.G."/>
            <person name="Delaux P.M."/>
            <person name="Dal Grande F."/>
            <person name="Keller J."/>
        </authorList>
    </citation>
    <scope>NUCLEOTIDE SEQUENCE [LARGE SCALE GENOMIC DNA]</scope>
    <source>
        <strain evidence="1 2">SAG 2145</strain>
    </source>
</reference>
<protein>
    <submittedName>
        <fullName evidence="1">Uncharacterized protein</fullName>
    </submittedName>
</protein>
<dbReference type="AlphaFoldDB" id="A0AAW1RWI4"/>
<comment type="caution">
    <text evidence="1">The sequence shown here is derived from an EMBL/GenBank/DDBJ whole genome shotgun (WGS) entry which is preliminary data.</text>
</comment>
<dbReference type="Proteomes" id="UP001438707">
    <property type="component" value="Unassembled WGS sequence"/>
</dbReference>
<organism evidence="1 2">
    <name type="scientific">Apatococcus lobatus</name>
    <dbReference type="NCBI Taxonomy" id="904363"/>
    <lineage>
        <taxon>Eukaryota</taxon>
        <taxon>Viridiplantae</taxon>
        <taxon>Chlorophyta</taxon>
        <taxon>core chlorophytes</taxon>
        <taxon>Trebouxiophyceae</taxon>
        <taxon>Chlorellales</taxon>
        <taxon>Chlorellaceae</taxon>
        <taxon>Apatococcus</taxon>
    </lineage>
</organism>
<name>A0AAW1RWI4_9CHLO</name>
<sequence length="348" mass="36119">MLSTSVLPRANYPQVFEASCKPEHEVALHFLRAAEGTGAGVKALADEDVQRALHIAAVELTGHKEQTFPQQLTQPATKLGSPLLSFDPHSSAMLDTHAADWVGEAYNSFYSLQAAELASSSGSSNAAFLPNRAGGSSGRQTSFRHTGVPAESSFWRHDLRLMRDDRAFSTAAATHSLQNPAESVSSHASARSIISKATASTASVAASASLLQGIAQPQQLSGLPNDFMGGLLDLVLPQSSTGTEYVYAQGLAQVGDASSEQQASAVPQVACSGLGRVQPVVSAGQTSQFPFNSVMELPVPCSAAPEPRTLTHQDIPLTGASPPAVSPTAASFPGIAAPSDAAFIKMSP</sequence>
<evidence type="ECO:0000313" key="1">
    <source>
        <dbReference type="EMBL" id="KAK9837741.1"/>
    </source>
</evidence>